<dbReference type="EMBL" id="GL876993">
    <property type="protein sequence ID" value="KLU92805.1"/>
    <property type="molecule type" value="Genomic_DNA"/>
</dbReference>
<accession>A0A0C4EG05</accession>
<evidence type="ECO:0000313" key="5">
    <source>
        <dbReference type="Proteomes" id="UP000011715"/>
    </source>
</evidence>
<keyword evidence="5" id="KW-1185">Reference proteome</keyword>
<dbReference type="SUPFAM" id="SSF54160">
    <property type="entry name" value="Chromo domain-like"/>
    <property type="match status" value="1"/>
</dbReference>
<organism evidence="4 5">
    <name type="scientific">Magnaporthiopsis poae (strain ATCC 64411 / 73-15)</name>
    <name type="common">Kentucky bluegrass fungus</name>
    <name type="synonym">Magnaporthe poae</name>
    <dbReference type="NCBI Taxonomy" id="644358"/>
    <lineage>
        <taxon>Eukaryota</taxon>
        <taxon>Fungi</taxon>
        <taxon>Dikarya</taxon>
        <taxon>Ascomycota</taxon>
        <taxon>Pezizomycotina</taxon>
        <taxon>Sordariomycetes</taxon>
        <taxon>Sordariomycetidae</taxon>
        <taxon>Magnaporthales</taxon>
        <taxon>Magnaporthaceae</taxon>
        <taxon>Magnaporthiopsis</taxon>
    </lineage>
</organism>
<sequence length="234" mass="25987">MPKKKLVRGLPPRDGGDGGDQDAGTLGQAKQDSSSDDKDKDQQRNPSPSPPPAPAPAPARPGPSSRRRQLYASWLDKARVPCNADGTPQEPRDMGGVVQILNHRVRVHDEEDDQVEMLVLWDKDLGRANSWEAEEALHRDQHDMLLEYWASVSPGGREATLDGSGHESTVFALWYPPLVRRGTGRGKGKWELAIEVEYCGYAGTTEVSAELLNEDVKKLMTEYWRQLGGKPRLR</sequence>
<reference evidence="5" key="1">
    <citation type="submission" date="2010-05" db="EMBL/GenBank/DDBJ databases">
        <title>The genome sequence of Magnaporthe poae strain ATCC 64411.</title>
        <authorList>
            <person name="Ma L.-J."/>
            <person name="Dead R."/>
            <person name="Young S."/>
            <person name="Zeng Q."/>
            <person name="Koehrsen M."/>
            <person name="Alvarado L."/>
            <person name="Berlin A."/>
            <person name="Chapman S.B."/>
            <person name="Chen Z."/>
            <person name="Freedman E."/>
            <person name="Gellesch M."/>
            <person name="Goldberg J."/>
            <person name="Griggs A."/>
            <person name="Gujja S."/>
            <person name="Heilman E.R."/>
            <person name="Heiman D."/>
            <person name="Hepburn T."/>
            <person name="Howarth C."/>
            <person name="Jen D."/>
            <person name="Larson L."/>
            <person name="Mehta T."/>
            <person name="Neiman D."/>
            <person name="Pearson M."/>
            <person name="Roberts A."/>
            <person name="Saif S."/>
            <person name="Shea T."/>
            <person name="Shenoy N."/>
            <person name="Sisk P."/>
            <person name="Stolte C."/>
            <person name="Sykes S."/>
            <person name="Walk T."/>
            <person name="White J."/>
            <person name="Yandava C."/>
            <person name="Haas B."/>
            <person name="Nusbaum C."/>
            <person name="Birren B."/>
        </authorList>
    </citation>
    <scope>NUCLEOTIDE SEQUENCE [LARGE SCALE GENOMIC DNA]</scope>
    <source>
        <strain evidence="5">ATCC 64411 / 73-15</strain>
    </source>
</reference>
<proteinExistence type="predicted"/>
<feature type="compositionally biased region" description="Low complexity" evidence="2">
    <location>
        <begin position="22"/>
        <end position="32"/>
    </location>
</feature>
<reference evidence="3" key="3">
    <citation type="submission" date="2011-03" db="EMBL/GenBank/DDBJ databases">
        <title>Annotation of Magnaporthe poae ATCC 64411.</title>
        <authorList>
            <person name="Ma L.-J."/>
            <person name="Dead R."/>
            <person name="Young S.K."/>
            <person name="Zeng Q."/>
            <person name="Gargeya S."/>
            <person name="Fitzgerald M."/>
            <person name="Haas B."/>
            <person name="Abouelleil A."/>
            <person name="Alvarado L."/>
            <person name="Arachchi H.M."/>
            <person name="Berlin A."/>
            <person name="Brown A."/>
            <person name="Chapman S.B."/>
            <person name="Chen Z."/>
            <person name="Dunbar C."/>
            <person name="Freedman E."/>
            <person name="Gearin G."/>
            <person name="Gellesch M."/>
            <person name="Goldberg J."/>
            <person name="Griggs A."/>
            <person name="Gujja S."/>
            <person name="Heiman D."/>
            <person name="Howarth C."/>
            <person name="Larson L."/>
            <person name="Lui A."/>
            <person name="MacDonald P.J.P."/>
            <person name="Mehta T."/>
            <person name="Montmayeur A."/>
            <person name="Murphy C."/>
            <person name="Neiman D."/>
            <person name="Pearson M."/>
            <person name="Priest M."/>
            <person name="Roberts A."/>
            <person name="Saif S."/>
            <person name="Shea T."/>
            <person name="Shenoy N."/>
            <person name="Sisk P."/>
            <person name="Stolte C."/>
            <person name="Sykes S."/>
            <person name="Yandava C."/>
            <person name="Wortman J."/>
            <person name="Nusbaum C."/>
            <person name="Birren B."/>
        </authorList>
    </citation>
    <scope>NUCLEOTIDE SEQUENCE</scope>
    <source>
        <strain evidence="3">ATCC 64411</strain>
    </source>
</reference>
<comment type="subunit">
    <text evidence="1">Component of the NuA4 histone acetyltransferase complex.</text>
</comment>
<protein>
    <recommendedName>
        <fullName evidence="6">Chromo domain-containing protein</fullName>
    </recommendedName>
</protein>
<dbReference type="VEuPathDB" id="FungiDB:MAPG_11717"/>
<reference evidence="3" key="2">
    <citation type="submission" date="2010-05" db="EMBL/GenBank/DDBJ databases">
        <title>The Genome Sequence of Magnaporthe poae strain ATCC 64411.</title>
        <authorList>
            <consortium name="The Broad Institute Genome Sequencing Platform"/>
            <consortium name="Broad Institute Genome Sequencing Center for Infectious Disease"/>
            <person name="Ma L.-J."/>
            <person name="Dead R."/>
            <person name="Young S."/>
            <person name="Zeng Q."/>
            <person name="Koehrsen M."/>
            <person name="Alvarado L."/>
            <person name="Berlin A."/>
            <person name="Chapman S.B."/>
            <person name="Chen Z."/>
            <person name="Freedman E."/>
            <person name="Gellesch M."/>
            <person name="Goldberg J."/>
            <person name="Griggs A."/>
            <person name="Gujja S."/>
            <person name="Heilman E.R."/>
            <person name="Heiman D."/>
            <person name="Hepburn T."/>
            <person name="Howarth C."/>
            <person name="Jen D."/>
            <person name="Larson L."/>
            <person name="Mehta T."/>
            <person name="Neiman D."/>
            <person name="Pearson M."/>
            <person name="Roberts A."/>
            <person name="Saif S."/>
            <person name="Shea T."/>
            <person name="Shenoy N."/>
            <person name="Sisk P."/>
            <person name="Stolte C."/>
            <person name="Sykes S."/>
            <person name="Walk T."/>
            <person name="White J."/>
            <person name="Yandava C."/>
            <person name="Haas B."/>
            <person name="Nusbaum C."/>
            <person name="Birren B."/>
        </authorList>
    </citation>
    <scope>NUCLEOTIDE SEQUENCE</scope>
    <source>
        <strain evidence="3">ATCC 64411</strain>
    </source>
</reference>
<dbReference type="EnsemblFungi" id="MAPG_11717T0">
    <property type="protein sequence ID" value="MAPG_11717T0"/>
    <property type="gene ID" value="MAPG_11717"/>
</dbReference>
<dbReference type="EMBL" id="ADBL01002915">
    <property type="status" value="NOT_ANNOTATED_CDS"/>
    <property type="molecule type" value="Genomic_DNA"/>
</dbReference>
<evidence type="ECO:0008006" key="6">
    <source>
        <dbReference type="Google" id="ProtNLM"/>
    </source>
</evidence>
<feature type="region of interest" description="Disordered" evidence="2">
    <location>
        <begin position="1"/>
        <end position="67"/>
    </location>
</feature>
<dbReference type="Proteomes" id="UP000011715">
    <property type="component" value="Unassembled WGS sequence"/>
</dbReference>
<dbReference type="InterPro" id="IPR016197">
    <property type="entry name" value="Chromo-like_dom_sf"/>
</dbReference>
<reference evidence="4" key="4">
    <citation type="journal article" date="2015" name="G3 (Bethesda)">
        <title>Genome sequences of three phytopathogenic species of the Magnaporthaceae family of fungi.</title>
        <authorList>
            <person name="Okagaki L.H."/>
            <person name="Nunes C.C."/>
            <person name="Sailsbery J."/>
            <person name="Clay B."/>
            <person name="Brown D."/>
            <person name="John T."/>
            <person name="Oh Y."/>
            <person name="Young N."/>
            <person name="Fitzgerald M."/>
            <person name="Haas B.J."/>
            <person name="Zeng Q."/>
            <person name="Young S."/>
            <person name="Adiconis X."/>
            <person name="Fan L."/>
            <person name="Levin J.Z."/>
            <person name="Mitchell T.K."/>
            <person name="Okubara P.A."/>
            <person name="Farman M.L."/>
            <person name="Kohn L.M."/>
            <person name="Birren B."/>
            <person name="Ma L.-J."/>
            <person name="Dean R.A."/>
        </authorList>
    </citation>
    <scope>NUCLEOTIDE SEQUENCE</scope>
    <source>
        <strain evidence="4">ATCC 64411 / 73-15</strain>
    </source>
</reference>
<name>A0A0C4EG05_MAGP6</name>
<evidence type="ECO:0000313" key="3">
    <source>
        <dbReference type="EMBL" id="KLU92805.1"/>
    </source>
</evidence>
<evidence type="ECO:0000313" key="4">
    <source>
        <dbReference type="EnsemblFungi" id="MAPG_11717T0"/>
    </source>
</evidence>
<evidence type="ECO:0000256" key="2">
    <source>
        <dbReference type="SAM" id="MobiDB-lite"/>
    </source>
</evidence>
<dbReference type="STRING" id="644358.A0A0C4EG05"/>
<reference evidence="4" key="5">
    <citation type="submission" date="2015-06" db="UniProtKB">
        <authorList>
            <consortium name="EnsemblFungi"/>
        </authorList>
    </citation>
    <scope>IDENTIFICATION</scope>
    <source>
        <strain evidence="4">ATCC 64411</strain>
    </source>
</reference>
<dbReference type="Gene3D" id="2.40.50.40">
    <property type="match status" value="1"/>
</dbReference>
<feature type="compositionally biased region" description="Pro residues" evidence="2">
    <location>
        <begin position="47"/>
        <end position="61"/>
    </location>
</feature>
<dbReference type="OrthoDB" id="433924at2759"/>
<dbReference type="eggNOG" id="ENOG502RMIF">
    <property type="taxonomic scope" value="Eukaryota"/>
</dbReference>
<dbReference type="AlphaFoldDB" id="A0A0C4EG05"/>
<gene>
    <name evidence="3" type="ORF">MAPG_11717</name>
</gene>
<evidence type="ECO:0000256" key="1">
    <source>
        <dbReference type="ARBA" id="ARBA00011353"/>
    </source>
</evidence>
<feature type="compositionally biased region" description="Basic and acidic residues" evidence="2">
    <location>
        <begin position="33"/>
        <end position="43"/>
    </location>
</feature>